<evidence type="ECO:0000313" key="2">
    <source>
        <dbReference type="Proteomes" id="UP000239239"/>
    </source>
</evidence>
<sequence length="56" mass="6398">MQGSKPCALPLGDTPIIVDSLIFREFKNSIHPCNVLRILQCFFIDVNFGKQINYKN</sequence>
<dbReference type="Proteomes" id="UP000239239">
    <property type="component" value="Unassembled WGS sequence"/>
</dbReference>
<dbReference type="AlphaFoldDB" id="A0A2S6F665"/>
<evidence type="ECO:0000313" key="1">
    <source>
        <dbReference type="EMBL" id="PPK32915.1"/>
    </source>
</evidence>
<organism evidence="1 2">
    <name type="scientific">Legionella pneumophila</name>
    <dbReference type="NCBI Taxonomy" id="446"/>
    <lineage>
        <taxon>Bacteria</taxon>
        <taxon>Pseudomonadati</taxon>
        <taxon>Pseudomonadota</taxon>
        <taxon>Gammaproteobacteria</taxon>
        <taxon>Legionellales</taxon>
        <taxon>Legionellaceae</taxon>
        <taxon>Legionella</taxon>
    </lineage>
</organism>
<reference evidence="1 2" key="1">
    <citation type="submission" date="2018-02" db="EMBL/GenBank/DDBJ databases">
        <title>Draft genome sequences of four Legionella pneumophila clinical strains isolated in Ontario.</title>
        <authorList>
            <person name="Fortuna A."/>
            <person name="Ramnarine R."/>
            <person name="Li A."/>
            <person name="Frantz C."/>
            <person name="Mallo G."/>
        </authorList>
    </citation>
    <scope>NUCLEOTIDE SEQUENCE [LARGE SCALE GENOMIC DNA]</scope>
    <source>
        <strain evidence="1 2">LG61</strain>
    </source>
</reference>
<name>A0A2S6F665_LEGPN</name>
<protein>
    <submittedName>
        <fullName evidence="1">Uncharacterized protein</fullName>
    </submittedName>
</protein>
<dbReference type="OrthoDB" id="5644432at2"/>
<comment type="caution">
    <text evidence="1">The sequence shown here is derived from an EMBL/GenBank/DDBJ whole genome shotgun (WGS) entry which is preliminary data.</text>
</comment>
<accession>A0A2S6F665</accession>
<dbReference type="EMBL" id="PQWY01000004">
    <property type="protein sequence ID" value="PPK32915.1"/>
    <property type="molecule type" value="Genomic_DNA"/>
</dbReference>
<proteinExistence type="predicted"/>
<gene>
    <name evidence="1" type="ORF">C3928_03390</name>
</gene>